<dbReference type="InterPro" id="IPR049227">
    <property type="entry name" value="DUF6824"/>
</dbReference>
<evidence type="ECO:0000256" key="1">
    <source>
        <dbReference type="SAM" id="MobiDB-lite"/>
    </source>
</evidence>
<feature type="region of interest" description="Disordered" evidence="1">
    <location>
        <begin position="1"/>
        <end position="26"/>
    </location>
</feature>
<evidence type="ECO:0000313" key="3">
    <source>
        <dbReference type="EMBL" id="CAE0401891.1"/>
    </source>
</evidence>
<dbReference type="AlphaFoldDB" id="A0A7S3KXV3"/>
<protein>
    <recommendedName>
        <fullName evidence="2">DUF6824 domain-containing protein</fullName>
    </recommendedName>
</protein>
<reference evidence="3" key="1">
    <citation type="submission" date="2021-01" db="EMBL/GenBank/DDBJ databases">
        <authorList>
            <person name="Corre E."/>
            <person name="Pelletier E."/>
            <person name="Niang G."/>
            <person name="Scheremetjew M."/>
            <person name="Finn R."/>
            <person name="Kale V."/>
            <person name="Holt S."/>
            <person name="Cochrane G."/>
            <person name="Meng A."/>
            <person name="Brown T."/>
            <person name="Cohen L."/>
        </authorList>
    </citation>
    <scope>NUCLEOTIDE SEQUENCE</scope>
    <source>
        <strain evidence="3">CCMP127</strain>
    </source>
</reference>
<gene>
    <name evidence="3" type="ORF">ACOF00016_LOCUS215</name>
</gene>
<dbReference type="Pfam" id="PF20710">
    <property type="entry name" value="DUF6824"/>
    <property type="match status" value="1"/>
</dbReference>
<accession>A0A7S3KXV3</accession>
<dbReference type="EMBL" id="HBIM01000243">
    <property type="protein sequence ID" value="CAE0401891.1"/>
    <property type="molecule type" value="Transcribed_RNA"/>
</dbReference>
<sequence>MTSDNSINLDQGSAPDTVEGPTRFRPPRKMRMARIEHALVRNLLPTTAVASSLPFENGVKSGPFDSIRDNDILMGREKGLNDRKGNLHYHKLLQAAIESYKQLSEQEDKSSFTATFVQEAQKFGRFVQRIPGKKQFIEISDRAAQVKVGQVCTLVDNNEHDIDGWARVCLAQGTQKDILPFLVVVAL</sequence>
<organism evidence="3">
    <name type="scientific">Amphora coffeiformis</name>
    <dbReference type="NCBI Taxonomy" id="265554"/>
    <lineage>
        <taxon>Eukaryota</taxon>
        <taxon>Sar</taxon>
        <taxon>Stramenopiles</taxon>
        <taxon>Ochrophyta</taxon>
        <taxon>Bacillariophyta</taxon>
        <taxon>Bacillariophyceae</taxon>
        <taxon>Bacillariophycidae</taxon>
        <taxon>Thalassiophysales</taxon>
        <taxon>Catenulaceae</taxon>
        <taxon>Amphora</taxon>
    </lineage>
</organism>
<feature type="domain" description="DUF6824" evidence="2">
    <location>
        <begin position="71"/>
        <end position="151"/>
    </location>
</feature>
<proteinExistence type="predicted"/>
<evidence type="ECO:0000259" key="2">
    <source>
        <dbReference type="Pfam" id="PF20710"/>
    </source>
</evidence>
<feature type="compositionally biased region" description="Polar residues" evidence="1">
    <location>
        <begin position="1"/>
        <end position="11"/>
    </location>
</feature>
<name>A0A7S3KXV3_9STRA</name>